<comment type="caution">
    <text evidence="2">The sequence shown here is derived from an EMBL/GenBank/DDBJ whole genome shotgun (WGS) entry which is preliminary data.</text>
</comment>
<protein>
    <recommendedName>
        <fullName evidence="4">Zinc-ribbon domain-containing protein</fullName>
    </recommendedName>
</protein>
<feature type="compositionally biased region" description="Polar residues" evidence="1">
    <location>
        <begin position="48"/>
        <end position="60"/>
    </location>
</feature>
<evidence type="ECO:0000313" key="3">
    <source>
        <dbReference type="Proteomes" id="UP000092600"/>
    </source>
</evidence>
<dbReference type="STRING" id="4615.A0A199W3L2"/>
<evidence type="ECO:0008006" key="4">
    <source>
        <dbReference type="Google" id="ProtNLM"/>
    </source>
</evidence>
<evidence type="ECO:0000256" key="1">
    <source>
        <dbReference type="SAM" id="MobiDB-lite"/>
    </source>
</evidence>
<reference evidence="2 3" key="1">
    <citation type="journal article" date="2016" name="DNA Res.">
        <title>The draft genome of MD-2 pineapple using hybrid error correction of long reads.</title>
        <authorList>
            <person name="Redwan R.M."/>
            <person name="Saidin A."/>
            <person name="Kumar S.V."/>
        </authorList>
    </citation>
    <scope>NUCLEOTIDE SEQUENCE [LARGE SCALE GENOMIC DNA]</scope>
    <source>
        <strain evidence="3">cv. MD2</strain>
        <tissue evidence="2">Leaf</tissue>
    </source>
</reference>
<evidence type="ECO:0000313" key="2">
    <source>
        <dbReference type="EMBL" id="OAY83831.1"/>
    </source>
</evidence>
<sequence>MTMEDAEWFKRLTGRTDVAVSARDYKFYSPRHKYRRTASQAVFNIPGPTTFSGSDSSPLVNATGFRPLNEPQNQQEAPSKQHMQQLPNQPQFQPFQQAHHQIVQQSQHAAHISHLTQCTHSSHVTDITQQHQSPNMSQHLACLQSMSAGHLGGRLNLLPSSPAKFCDECGAPYLRETSKFCSECGTKRLGI</sequence>
<dbReference type="EMBL" id="LSRQ01000307">
    <property type="protein sequence ID" value="OAY83831.1"/>
    <property type="molecule type" value="Genomic_DNA"/>
</dbReference>
<dbReference type="PANTHER" id="PTHR13555:SF36">
    <property type="entry name" value="ZINC FINGER C2HC DOMAIN-CONTAINING PROTEIN 1B"/>
    <property type="match status" value="1"/>
</dbReference>
<feature type="region of interest" description="Disordered" evidence="1">
    <location>
        <begin position="48"/>
        <end position="86"/>
    </location>
</feature>
<dbReference type="Proteomes" id="UP000092600">
    <property type="component" value="Unassembled WGS sequence"/>
</dbReference>
<organism evidence="2 3">
    <name type="scientific">Ananas comosus</name>
    <name type="common">Pineapple</name>
    <name type="synonym">Ananas ananas</name>
    <dbReference type="NCBI Taxonomy" id="4615"/>
    <lineage>
        <taxon>Eukaryota</taxon>
        <taxon>Viridiplantae</taxon>
        <taxon>Streptophyta</taxon>
        <taxon>Embryophyta</taxon>
        <taxon>Tracheophyta</taxon>
        <taxon>Spermatophyta</taxon>
        <taxon>Magnoliopsida</taxon>
        <taxon>Liliopsida</taxon>
        <taxon>Poales</taxon>
        <taxon>Bromeliaceae</taxon>
        <taxon>Bromelioideae</taxon>
        <taxon>Ananas</taxon>
    </lineage>
</organism>
<proteinExistence type="predicted"/>
<gene>
    <name evidence="2" type="ORF">ACMD2_06292</name>
</gene>
<name>A0A199W3L2_ANACO</name>
<dbReference type="InterPro" id="IPR026319">
    <property type="entry name" value="ZC2HC1A/B-like"/>
</dbReference>
<dbReference type="AlphaFoldDB" id="A0A199W3L2"/>
<accession>A0A199W3L2</accession>
<dbReference type="PANTHER" id="PTHR13555">
    <property type="entry name" value="C2H2 ZINC FINGER CGI-62-RELATED"/>
    <property type="match status" value="1"/>
</dbReference>